<reference evidence="9 10" key="1">
    <citation type="submission" date="2021-02" db="EMBL/GenBank/DDBJ databases">
        <title>Plant Genome Project.</title>
        <authorList>
            <person name="Zhang R.-G."/>
        </authorList>
    </citation>
    <scope>NUCLEOTIDE SEQUENCE [LARGE SCALE GENOMIC DNA]</scope>
    <source>
        <tissue evidence="9">Leaves</tissue>
    </source>
</reference>
<gene>
    <name evidence="9" type="ORF">JRO89_XS08G0129600</name>
</gene>
<keyword evidence="10" id="KW-1185">Reference proteome</keyword>
<proteinExistence type="predicted"/>
<feature type="compositionally biased region" description="Low complexity" evidence="7">
    <location>
        <begin position="203"/>
        <end position="216"/>
    </location>
</feature>
<dbReference type="SMART" id="SM00353">
    <property type="entry name" value="HLH"/>
    <property type="match status" value="1"/>
</dbReference>
<dbReference type="EMBL" id="JAFEMO010000008">
    <property type="protein sequence ID" value="KAH7566275.1"/>
    <property type="molecule type" value="Genomic_DNA"/>
</dbReference>
<accession>A0ABQ8HPK4</accession>
<organism evidence="9 10">
    <name type="scientific">Xanthoceras sorbifolium</name>
    <dbReference type="NCBI Taxonomy" id="99658"/>
    <lineage>
        <taxon>Eukaryota</taxon>
        <taxon>Viridiplantae</taxon>
        <taxon>Streptophyta</taxon>
        <taxon>Embryophyta</taxon>
        <taxon>Tracheophyta</taxon>
        <taxon>Spermatophyta</taxon>
        <taxon>Magnoliopsida</taxon>
        <taxon>eudicotyledons</taxon>
        <taxon>Gunneridae</taxon>
        <taxon>Pentapetalae</taxon>
        <taxon>rosids</taxon>
        <taxon>malvids</taxon>
        <taxon>Sapindales</taxon>
        <taxon>Sapindaceae</taxon>
        <taxon>Xanthoceroideae</taxon>
        <taxon>Xanthoceras</taxon>
    </lineage>
</organism>
<dbReference type="Gene3D" id="4.10.280.10">
    <property type="entry name" value="Helix-loop-helix DNA-binding domain"/>
    <property type="match status" value="1"/>
</dbReference>
<feature type="domain" description="BHLH" evidence="8">
    <location>
        <begin position="29"/>
        <end position="79"/>
    </location>
</feature>
<keyword evidence="3" id="KW-0238">DNA-binding</keyword>
<dbReference type="PANTHER" id="PTHR47001">
    <property type="entry name" value="TRANSCRIPTION FACTOR BHLH121"/>
    <property type="match status" value="1"/>
</dbReference>
<evidence type="ECO:0000256" key="1">
    <source>
        <dbReference type="ARBA" id="ARBA00004123"/>
    </source>
</evidence>
<evidence type="ECO:0000256" key="6">
    <source>
        <dbReference type="SAM" id="Coils"/>
    </source>
</evidence>
<dbReference type="Pfam" id="PF23177">
    <property type="entry name" value="bHLH_IRO3"/>
    <property type="match status" value="1"/>
</dbReference>
<feature type="region of interest" description="Disordered" evidence="7">
    <location>
        <begin position="193"/>
        <end position="302"/>
    </location>
</feature>
<feature type="coiled-coil region" evidence="6">
    <location>
        <begin position="76"/>
        <end position="124"/>
    </location>
</feature>
<comment type="caution">
    <text evidence="9">The sequence shown here is derived from an EMBL/GenBank/DDBJ whole genome shotgun (WGS) entry which is preliminary data.</text>
</comment>
<sequence length="350" mass="38447">MGACVVVARGKHKLLDNKPEIEVKNPIAARKVQKADREKLRRDKLNEQFLELGNTLDPVRPKNDKATILTDTVQILKDLTAEVSRLKADSAALSEESHELMQEKNELREEKVSLKSDIESLNVQYQQRLRIMFPWASVEPPVVMAPPPYSYPVAVPVPPGSIPMHPSLQAFPYFGNQNPAAIPNPCSTFIQYPTPTNHSIEPQSTQYASSSQISSKQDARSRSSDRQKGNNAERSGDSNDDVATDLELKMPGSSTQQDTCSGERRGKQTQKKERSVTNGSASSRFSSSQGLPDSSSNSVGDVLKSSHRANKGIEACTRFSLSVVTGWSSIVTEQIMESRLAAGFPCHLVV</sequence>
<dbReference type="PANTHER" id="PTHR47001:SF1">
    <property type="entry name" value="TRANSCRIPTION FACTOR BHLH11"/>
    <property type="match status" value="1"/>
</dbReference>
<evidence type="ECO:0000256" key="2">
    <source>
        <dbReference type="ARBA" id="ARBA00023015"/>
    </source>
</evidence>
<keyword evidence="5" id="KW-0539">Nucleus</keyword>
<evidence type="ECO:0000313" key="10">
    <source>
        <dbReference type="Proteomes" id="UP000827721"/>
    </source>
</evidence>
<evidence type="ECO:0000256" key="7">
    <source>
        <dbReference type="SAM" id="MobiDB-lite"/>
    </source>
</evidence>
<name>A0ABQ8HPK4_9ROSI</name>
<evidence type="ECO:0000256" key="4">
    <source>
        <dbReference type="ARBA" id="ARBA00023163"/>
    </source>
</evidence>
<dbReference type="CDD" id="cd11446">
    <property type="entry name" value="bHLH_AtILR3_like"/>
    <property type="match status" value="1"/>
</dbReference>
<dbReference type="InterPro" id="IPR057075">
    <property type="entry name" value="bHLH_IRO3"/>
</dbReference>
<protein>
    <recommendedName>
        <fullName evidence="8">BHLH domain-containing protein</fullName>
    </recommendedName>
</protein>
<feature type="compositionally biased region" description="Basic and acidic residues" evidence="7">
    <location>
        <begin position="261"/>
        <end position="275"/>
    </location>
</feature>
<evidence type="ECO:0000256" key="3">
    <source>
        <dbReference type="ARBA" id="ARBA00023125"/>
    </source>
</evidence>
<keyword evidence="6" id="KW-0175">Coiled coil</keyword>
<dbReference type="Proteomes" id="UP000827721">
    <property type="component" value="Unassembled WGS sequence"/>
</dbReference>
<dbReference type="InterPro" id="IPR044579">
    <property type="entry name" value="bHLH11/121"/>
</dbReference>
<comment type="subcellular location">
    <subcellularLocation>
        <location evidence="1">Nucleus</location>
    </subcellularLocation>
</comment>
<keyword evidence="2" id="KW-0805">Transcription regulation</keyword>
<evidence type="ECO:0000256" key="5">
    <source>
        <dbReference type="ARBA" id="ARBA00023242"/>
    </source>
</evidence>
<dbReference type="SUPFAM" id="SSF47459">
    <property type="entry name" value="HLH, helix-loop-helix DNA-binding domain"/>
    <property type="match status" value="1"/>
</dbReference>
<dbReference type="InterPro" id="IPR011598">
    <property type="entry name" value="bHLH_dom"/>
</dbReference>
<feature type="compositionally biased region" description="Basic and acidic residues" evidence="7">
    <location>
        <begin position="217"/>
        <end position="228"/>
    </location>
</feature>
<dbReference type="PROSITE" id="PS50888">
    <property type="entry name" value="BHLH"/>
    <property type="match status" value="1"/>
</dbReference>
<evidence type="ECO:0000313" key="9">
    <source>
        <dbReference type="EMBL" id="KAH7566275.1"/>
    </source>
</evidence>
<dbReference type="InterPro" id="IPR036638">
    <property type="entry name" value="HLH_DNA-bd_sf"/>
</dbReference>
<evidence type="ECO:0000259" key="8">
    <source>
        <dbReference type="PROSITE" id="PS50888"/>
    </source>
</evidence>
<feature type="compositionally biased region" description="Polar residues" evidence="7">
    <location>
        <begin position="289"/>
        <end position="299"/>
    </location>
</feature>
<feature type="compositionally biased region" description="Polar residues" evidence="7">
    <location>
        <begin position="193"/>
        <end position="202"/>
    </location>
</feature>
<keyword evidence="4" id="KW-0804">Transcription</keyword>